<dbReference type="PANTHER" id="PTHR35284">
    <property type="entry name" value="OUTER ENVELOPE PORE PROTEIN 24A, CHLOROPLASTIC-RELATED"/>
    <property type="match status" value="1"/>
</dbReference>
<dbReference type="PANTHER" id="PTHR35284:SF5">
    <property type="entry name" value="OUTER ENVELOPE PORE PROTEIN 24, CHLOROPLASTIC-LIKE"/>
    <property type="match status" value="1"/>
</dbReference>
<reference evidence="2" key="1">
    <citation type="submission" date="2013-01" db="EMBL/GenBank/DDBJ databases">
        <title>Draft Genome Sequence of a Mulberry Tree, Morus notabilis C.K. Schneid.</title>
        <authorList>
            <person name="He N."/>
            <person name="Zhao S."/>
        </authorList>
    </citation>
    <scope>NUCLEOTIDE SEQUENCE</scope>
</reference>
<proteinExistence type="predicted"/>
<evidence type="ECO:0000313" key="1">
    <source>
        <dbReference type="EMBL" id="EXB63805.1"/>
    </source>
</evidence>
<evidence type="ECO:0000313" key="2">
    <source>
        <dbReference type="Proteomes" id="UP000030645"/>
    </source>
</evidence>
<accession>W9R1C0</accession>
<dbReference type="AlphaFoldDB" id="W9R1C0"/>
<dbReference type="KEGG" id="mnt:21403943"/>
<gene>
    <name evidence="1" type="ORF">L484_021076</name>
</gene>
<dbReference type="STRING" id="981085.W9R1C0"/>
<dbReference type="GO" id="GO:0022843">
    <property type="term" value="F:voltage-gated monoatomic cation channel activity"/>
    <property type="evidence" value="ECO:0007669"/>
    <property type="project" value="InterPro"/>
</dbReference>
<dbReference type="Proteomes" id="UP000030645">
    <property type="component" value="Unassembled WGS sequence"/>
</dbReference>
<dbReference type="eggNOG" id="ENOG502QUHD">
    <property type="taxonomic scope" value="Eukaryota"/>
</dbReference>
<name>W9R1C0_9ROSA</name>
<dbReference type="OrthoDB" id="1185978at2759"/>
<dbReference type="EMBL" id="KE344492">
    <property type="protein sequence ID" value="EXB63805.1"/>
    <property type="molecule type" value="Genomic_DNA"/>
</dbReference>
<dbReference type="GO" id="GO:0034765">
    <property type="term" value="P:regulation of monoatomic ion transmembrane transport"/>
    <property type="evidence" value="ECO:0007669"/>
    <property type="project" value="InterPro"/>
</dbReference>
<sequence>MNAAISFTGGSNSPDKDGVVGTLAILLGDLKLRASTTTTPASVIGPNSLADLSLSLSLEKPGSFAVDYDVPTKDVRFQFMNSVNVLDKRLNLTYTHARRANLTALDASLLLSPANKVWGSYGLDSRDCKVKYSYVQGGVRTFEPCYDVAGNSWDISVSQRILDGDVIRAFYRTSSKVLGLELLWQGANREGRFKISASMNLAEGLKVPKLSAESTWNFEM</sequence>
<protein>
    <recommendedName>
        <fullName evidence="3">Outer envelope pore protein 24</fullName>
    </recommendedName>
</protein>
<keyword evidence="2" id="KW-1185">Reference proteome</keyword>
<organism evidence="1 2">
    <name type="scientific">Morus notabilis</name>
    <dbReference type="NCBI Taxonomy" id="981085"/>
    <lineage>
        <taxon>Eukaryota</taxon>
        <taxon>Viridiplantae</taxon>
        <taxon>Streptophyta</taxon>
        <taxon>Embryophyta</taxon>
        <taxon>Tracheophyta</taxon>
        <taxon>Spermatophyta</taxon>
        <taxon>Magnoliopsida</taxon>
        <taxon>eudicotyledons</taxon>
        <taxon>Gunneridae</taxon>
        <taxon>Pentapetalae</taxon>
        <taxon>rosids</taxon>
        <taxon>fabids</taxon>
        <taxon>Rosales</taxon>
        <taxon>Moraceae</taxon>
        <taxon>Moreae</taxon>
        <taxon>Morus</taxon>
    </lineage>
</organism>
<dbReference type="InterPro" id="IPR034626">
    <property type="entry name" value="OEP24"/>
</dbReference>
<evidence type="ECO:0008006" key="3">
    <source>
        <dbReference type="Google" id="ProtNLM"/>
    </source>
</evidence>